<gene>
    <name evidence="1" type="ORF">AB0C36_12245</name>
</gene>
<dbReference type="PANTHER" id="PTHR36221:SF1">
    <property type="entry name" value="DUF742 DOMAIN-CONTAINING PROTEIN"/>
    <property type="match status" value="1"/>
</dbReference>
<dbReference type="InterPro" id="IPR007995">
    <property type="entry name" value="DUF742"/>
</dbReference>
<evidence type="ECO:0000313" key="2">
    <source>
        <dbReference type="Proteomes" id="UP001551482"/>
    </source>
</evidence>
<keyword evidence="2" id="KW-1185">Reference proteome</keyword>
<evidence type="ECO:0000313" key="1">
    <source>
        <dbReference type="EMBL" id="MEU8134270.1"/>
    </source>
</evidence>
<name>A0ABV3DEV0_9ACTN</name>
<reference evidence="1 2" key="1">
    <citation type="submission" date="2024-06" db="EMBL/GenBank/DDBJ databases">
        <title>The Natural Products Discovery Center: Release of the First 8490 Sequenced Strains for Exploring Actinobacteria Biosynthetic Diversity.</title>
        <authorList>
            <person name="Kalkreuter E."/>
            <person name="Kautsar S.A."/>
            <person name="Yang D."/>
            <person name="Bader C.D."/>
            <person name="Teijaro C.N."/>
            <person name="Fluegel L."/>
            <person name="Davis C.M."/>
            <person name="Simpson J.R."/>
            <person name="Lauterbach L."/>
            <person name="Steele A.D."/>
            <person name="Gui C."/>
            <person name="Meng S."/>
            <person name="Li G."/>
            <person name="Viehrig K."/>
            <person name="Ye F."/>
            <person name="Su P."/>
            <person name="Kiefer A.F."/>
            <person name="Nichols A."/>
            <person name="Cepeda A.J."/>
            <person name="Yan W."/>
            <person name="Fan B."/>
            <person name="Jiang Y."/>
            <person name="Adhikari A."/>
            <person name="Zheng C.-J."/>
            <person name="Schuster L."/>
            <person name="Cowan T.M."/>
            <person name="Smanski M.J."/>
            <person name="Chevrette M.G."/>
            <person name="De Carvalho L.P.S."/>
            <person name="Shen B."/>
        </authorList>
    </citation>
    <scope>NUCLEOTIDE SEQUENCE [LARGE SCALE GENOMIC DNA]</scope>
    <source>
        <strain evidence="1 2">NPDC048946</strain>
    </source>
</reference>
<protein>
    <submittedName>
        <fullName evidence="1">DUF742 domain-containing protein</fullName>
    </submittedName>
</protein>
<organism evidence="1 2">
    <name type="scientific">Streptodolium elevatio</name>
    <dbReference type="NCBI Taxonomy" id="3157996"/>
    <lineage>
        <taxon>Bacteria</taxon>
        <taxon>Bacillati</taxon>
        <taxon>Actinomycetota</taxon>
        <taxon>Actinomycetes</taxon>
        <taxon>Kitasatosporales</taxon>
        <taxon>Streptomycetaceae</taxon>
        <taxon>Streptodolium</taxon>
    </lineage>
</organism>
<dbReference type="RefSeq" id="WP_358352789.1">
    <property type="nucleotide sequence ID" value="NZ_JBEZFP010000024.1"/>
</dbReference>
<dbReference type="Proteomes" id="UP001551482">
    <property type="component" value="Unassembled WGS sequence"/>
</dbReference>
<dbReference type="EMBL" id="JBEZFP010000024">
    <property type="protein sequence ID" value="MEU8134270.1"/>
    <property type="molecule type" value="Genomic_DNA"/>
</dbReference>
<dbReference type="PANTHER" id="PTHR36221">
    <property type="entry name" value="DUF742 DOMAIN-CONTAINING PROTEIN"/>
    <property type="match status" value="1"/>
</dbReference>
<dbReference type="Pfam" id="PF05331">
    <property type="entry name" value="DUF742"/>
    <property type="match status" value="1"/>
</dbReference>
<sequence>MSPAADGTWWDEDAGPVVRSFARTGGRTRPSRDEFNLITLIVNAGHEAALPALEPEHLGILRLCTDTPLSVAEISAKLNLPPTVVKVLLGDLLDMGAIHTRAPIALAEAPDIHVLQAVLDGIRRI</sequence>
<accession>A0ABV3DEV0</accession>
<comment type="caution">
    <text evidence="1">The sequence shown here is derived from an EMBL/GenBank/DDBJ whole genome shotgun (WGS) entry which is preliminary data.</text>
</comment>
<proteinExistence type="predicted"/>